<feature type="compositionally biased region" description="Basic and acidic residues" evidence="15">
    <location>
        <begin position="342"/>
        <end position="355"/>
    </location>
</feature>
<dbReference type="Pfam" id="PF24055">
    <property type="entry name" value="POL3_N"/>
    <property type="match status" value="1"/>
</dbReference>
<dbReference type="Gene3D" id="3.90.1600.10">
    <property type="entry name" value="Palm domain of DNA polymerase"/>
    <property type="match status" value="1"/>
</dbReference>
<evidence type="ECO:0000259" key="17">
    <source>
        <dbReference type="Pfam" id="PF03104"/>
    </source>
</evidence>
<reference evidence="22" key="1">
    <citation type="submission" date="2025-08" db="UniProtKB">
        <authorList>
            <consortium name="RefSeq"/>
        </authorList>
    </citation>
    <scope>IDENTIFICATION</scope>
    <source>
        <tissue evidence="22">Muscle</tissue>
    </source>
</reference>
<feature type="domain" description="DNA polymerase zeta catalytic subunit N-terminal" evidence="20">
    <location>
        <begin position="15"/>
        <end position="39"/>
    </location>
</feature>
<dbReference type="InterPro" id="IPR036397">
    <property type="entry name" value="RNaseH_sf"/>
</dbReference>
<dbReference type="PANTHER" id="PTHR45812">
    <property type="entry name" value="DNA POLYMERASE ZETA CATALYTIC SUBUNIT"/>
    <property type="match status" value="1"/>
</dbReference>
<feature type="region of interest" description="Disordered" evidence="15">
    <location>
        <begin position="256"/>
        <end position="275"/>
    </location>
</feature>
<evidence type="ECO:0000256" key="6">
    <source>
        <dbReference type="ARBA" id="ARBA00022695"/>
    </source>
</evidence>
<dbReference type="Gene3D" id="3.30.342.10">
    <property type="entry name" value="DNA Polymerase, chain B, domain 1"/>
    <property type="match status" value="1"/>
</dbReference>
<dbReference type="EC" id="2.7.7.7" evidence="3"/>
<evidence type="ECO:0000256" key="1">
    <source>
        <dbReference type="ARBA" id="ARBA00001966"/>
    </source>
</evidence>
<keyword evidence="5" id="KW-0808">Transferase</keyword>
<dbReference type="InterPro" id="IPR006134">
    <property type="entry name" value="DNA-dir_DNA_pol_B_multi_dom"/>
</dbReference>
<evidence type="ECO:0000256" key="14">
    <source>
        <dbReference type="ARBA" id="ARBA00049244"/>
    </source>
</evidence>
<keyword evidence="12" id="KW-0411">Iron-sulfur</keyword>
<dbReference type="RefSeq" id="XP_022248569.1">
    <property type="nucleotide sequence ID" value="XM_022392861.1"/>
</dbReference>
<feature type="compositionally biased region" description="Low complexity" evidence="15">
    <location>
        <begin position="311"/>
        <end position="327"/>
    </location>
</feature>
<feature type="domain" description="C4-type zinc-finger of DNA polymerase delta" evidence="18">
    <location>
        <begin position="2622"/>
        <end position="2689"/>
    </location>
</feature>
<keyword evidence="21" id="KW-1185">Reference proteome</keyword>
<keyword evidence="6" id="KW-0548">Nucleotidyltransferase</keyword>
<keyword evidence="8" id="KW-0227">DNA damage</keyword>
<keyword evidence="10" id="KW-0239">DNA-directed DNA polymerase</keyword>
<keyword evidence="13" id="KW-0234">DNA repair</keyword>
<evidence type="ECO:0000256" key="2">
    <source>
        <dbReference type="ARBA" id="ARBA00005755"/>
    </source>
</evidence>
<dbReference type="InterPro" id="IPR042087">
    <property type="entry name" value="DNA_pol_B_thumb"/>
</dbReference>
<dbReference type="Pfam" id="PF00136">
    <property type="entry name" value="DNA_pol_B"/>
    <property type="match status" value="1"/>
</dbReference>
<accession>A0ABM1SY63</accession>
<proteinExistence type="inferred from homology"/>
<comment type="cofactor">
    <cofactor evidence="1">
        <name>[4Fe-4S] cluster</name>
        <dbReference type="ChEBI" id="CHEBI:49883"/>
    </cofactor>
</comment>
<protein>
    <recommendedName>
        <fullName evidence="4">DNA polymerase zeta catalytic subunit</fullName>
        <ecNumber evidence="3">2.7.7.7</ecNumber>
    </recommendedName>
</protein>
<name>A0ABM1SY63_LIMPO</name>
<dbReference type="PANTHER" id="PTHR45812:SF1">
    <property type="entry name" value="DNA POLYMERASE ZETA CATALYTIC SUBUNIT"/>
    <property type="match status" value="1"/>
</dbReference>
<evidence type="ECO:0000259" key="20">
    <source>
        <dbReference type="Pfam" id="PF24065"/>
    </source>
</evidence>
<dbReference type="InterPro" id="IPR043502">
    <property type="entry name" value="DNA/RNA_pol_sf"/>
</dbReference>
<evidence type="ECO:0000313" key="22">
    <source>
        <dbReference type="RefSeq" id="XP_022248569.1"/>
    </source>
</evidence>
<keyword evidence="11" id="KW-0408">Iron</keyword>
<feature type="region of interest" description="Disordered" evidence="15">
    <location>
        <begin position="581"/>
        <end position="614"/>
    </location>
</feature>
<dbReference type="Pfam" id="PF24065">
    <property type="entry name" value="REV3_N"/>
    <property type="match status" value="1"/>
</dbReference>
<evidence type="ECO:0000256" key="4">
    <source>
        <dbReference type="ARBA" id="ARBA00021589"/>
    </source>
</evidence>
<evidence type="ECO:0000256" key="11">
    <source>
        <dbReference type="ARBA" id="ARBA00023004"/>
    </source>
</evidence>
<dbReference type="Gene3D" id="1.10.132.60">
    <property type="entry name" value="DNA polymerase family B, C-terminal domain"/>
    <property type="match status" value="1"/>
</dbReference>
<dbReference type="PRINTS" id="PR00106">
    <property type="entry name" value="DNAPOLB"/>
</dbReference>
<keyword evidence="9" id="KW-0862">Zinc</keyword>
<dbReference type="InterPro" id="IPR056435">
    <property type="entry name" value="DPOD/Z_N"/>
</dbReference>
<keyword evidence="7" id="KW-0479">Metal-binding</keyword>
<evidence type="ECO:0000256" key="3">
    <source>
        <dbReference type="ARBA" id="ARBA00012417"/>
    </source>
</evidence>
<feature type="region of interest" description="Disordered" evidence="15">
    <location>
        <begin position="311"/>
        <end position="355"/>
    </location>
</feature>
<evidence type="ECO:0000256" key="15">
    <source>
        <dbReference type="SAM" id="MobiDB-lite"/>
    </source>
</evidence>
<evidence type="ECO:0000256" key="10">
    <source>
        <dbReference type="ARBA" id="ARBA00022932"/>
    </source>
</evidence>
<comment type="catalytic activity">
    <reaction evidence="14">
        <text>DNA(n) + a 2'-deoxyribonucleoside 5'-triphosphate = DNA(n+1) + diphosphate</text>
        <dbReference type="Rhea" id="RHEA:22508"/>
        <dbReference type="Rhea" id="RHEA-COMP:17339"/>
        <dbReference type="Rhea" id="RHEA-COMP:17340"/>
        <dbReference type="ChEBI" id="CHEBI:33019"/>
        <dbReference type="ChEBI" id="CHEBI:61560"/>
        <dbReference type="ChEBI" id="CHEBI:173112"/>
        <dbReference type="EC" id="2.7.7.7"/>
    </reaction>
</comment>
<dbReference type="Pfam" id="PF14260">
    <property type="entry name" value="zf-C4pol"/>
    <property type="match status" value="1"/>
</dbReference>
<gene>
    <name evidence="22" type="primary">LOC106465050</name>
</gene>
<evidence type="ECO:0000259" key="19">
    <source>
        <dbReference type="Pfam" id="PF24055"/>
    </source>
</evidence>
<dbReference type="InterPro" id="IPR006133">
    <property type="entry name" value="DNA-dir_DNA_pol_B_exonuc"/>
</dbReference>
<evidence type="ECO:0000256" key="12">
    <source>
        <dbReference type="ARBA" id="ARBA00023014"/>
    </source>
</evidence>
<dbReference type="InterPro" id="IPR025687">
    <property type="entry name" value="Znf-C4pol"/>
</dbReference>
<dbReference type="CDD" id="cd05778">
    <property type="entry name" value="DNA_polB_zeta_exo"/>
    <property type="match status" value="1"/>
</dbReference>
<evidence type="ECO:0000256" key="5">
    <source>
        <dbReference type="ARBA" id="ARBA00022679"/>
    </source>
</evidence>
<dbReference type="Pfam" id="PF03104">
    <property type="entry name" value="DNA_pol_B_exo1"/>
    <property type="match status" value="1"/>
</dbReference>
<feature type="domain" description="DNA-directed DNA polymerase family B multifunctional" evidence="16">
    <location>
        <begin position="2130"/>
        <end position="2579"/>
    </location>
</feature>
<dbReference type="InterPro" id="IPR056447">
    <property type="entry name" value="REV3_N"/>
</dbReference>
<dbReference type="InterPro" id="IPR030559">
    <property type="entry name" value="PolZ_Rev3"/>
</dbReference>
<feature type="domain" description="DNA polymerase delta/zeta catalytic subunit N-terminal" evidence="19">
    <location>
        <begin position="40"/>
        <end position="122"/>
    </location>
</feature>
<evidence type="ECO:0000259" key="16">
    <source>
        <dbReference type="Pfam" id="PF00136"/>
    </source>
</evidence>
<dbReference type="Proteomes" id="UP000694941">
    <property type="component" value="Unplaced"/>
</dbReference>
<evidence type="ECO:0000256" key="9">
    <source>
        <dbReference type="ARBA" id="ARBA00022833"/>
    </source>
</evidence>
<organism evidence="21 22">
    <name type="scientific">Limulus polyphemus</name>
    <name type="common">Atlantic horseshoe crab</name>
    <dbReference type="NCBI Taxonomy" id="6850"/>
    <lineage>
        <taxon>Eukaryota</taxon>
        <taxon>Metazoa</taxon>
        <taxon>Ecdysozoa</taxon>
        <taxon>Arthropoda</taxon>
        <taxon>Chelicerata</taxon>
        <taxon>Merostomata</taxon>
        <taxon>Xiphosura</taxon>
        <taxon>Limulidae</taxon>
        <taxon>Limulus</taxon>
    </lineage>
</organism>
<dbReference type="SUPFAM" id="SSF53098">
    <property type="entry name" value="Ribonuclease H-like"/>
    <property type="match status" value="1"/>
</dbReference>
<dbReference type="InterPro" id="IPR017964">
    <property type="entry name" value="DNA-dir_DNA_pol_B_CS"/>
</dbReference>
<dbReference type="InterPro" id="IPR023211">
    <property type="entry name" value="DNA_pol_palm_dom_sf"/>
</dbReference>
<dbReference type="PROSITE" id="PS00116">
    <property type="entry name" value="DNA_POLYMERASE_B"/>
    <property type="match status" value="1"/>
</dbReference>
<feature type="domain" description="DNA-directed DNA polymerase family B exonuclease" evidence="17">
    <location>
        <begin position="1948"/>
        <end position="2064"/>
    </location>
</feature>
<dbReference type="SMART" id="SM00486">
    <property type="entry name" value="POLBc"/>
    <property type="match status" value="1"/>
</dbReference>
<dbReference type="CDD" id="cd05534">
    <property type="entry name" value="POLBc_zeta"/>
    <property type="match status" value="1"/>
</dbReference>
<dbReference type="GeneID" id="106465050"/>
<comment type="similarity">
    <text evidence="2">Belongs to the DNA polymerase type-B family.</text>
</comment>
<evidence type="ECO:0000256" key="7">
    <source>
        <dbReference type="ARBA" id="ARBA00022723"/>
    </source>
</evidence>
<dbReference type="Gene3D" id="3.30.420.10">
    <property type="entry name" value="Ribonuclease H-like superfamily/Ribonuclease H"/>
    <property type="match status" value="1"/>
</dbReference>
<evidence type="ECO:0000256" key="13">
    <source>
        <dbReference type="ARBA" id="ARBA00023204"/>
    </source>
</evidence>
<dbReference type="InterPro" id="IPR012337">
    <property type="entry name" value="RNaseH-like_sf"/>
</dbReference>
<dbReference type="SUPFAM" id="SSF56672">
    <property type="entry name" value="DNA/RNA polymerases"/>
    <property type="match status" value="1"/>
</dbReference>
<evidence type="ECO:0000259" key="18">
    <source>
        <dbReference type="Pfam" id="PF14260"/>
    </source>
</evidence>
<evidence type="ECO:0000313" key="21">
    <source>
        <dbReference type="Proteomes" id="UP000694941"/>
    </source>
</evidence>
<dbReference type="Gene3D" id="1.10.287.690">
    <property type="entry name" value="Helix hairpin bin"/>
    <property type="match status" value="1"/>
</dbReference>
<evidence type="ECO:0000256" key="8">
    <source>
        <dbReference type="ARBA" id="ARBA00022763"/>
    </source>
</evidence>
<sequence>MLRLDAMFSEFRGCDVKKVPVVRIFGVMHSGQKACLHVHGVFPYLTIPWEGPLAGPTSVAGDRYIHQMTHSIDSALNISLGNSASNMKHVHNVTVISGIPLYGYHEKEQYFLKICLYNPLMTKRVAELLQTGAVMNKVIQPHEAHVPYILQFFIDYNLYGMNFINVSALKFRRPSRKQDEISSWKLTSDSNFQVWDIKNLPEDFLLDESVEKITTCEVECDCQSKDITNHLEIQGFERTNPGLKAIWEDARRRKLDNGESSKLTPQQSQERENVKESESAILLKQKLWKLVQNVPINEVKKSDLTIISSGSNSSLNINSSPSESPNLHASSVEDLTTSPVLRENEHQTDVDVKEEKADEISFSQCSNLLDSCDLELVETIAGLAENDYGSEDMDSILSTQPLKQNDESEADDDDLVTLEMSQRFWEDENLKQLKQSSQKLDENPVSNENPACHENYDTKTDICLLSPVNCDEENYLQVPQIDVPYDKVQENIGTDLIMSSTSTDMVGKCSEAQTSSPHILDRDIQMSQESFHESYKHHTKCLLTSKDKNHRKFLVSLNRKEKKSYGNFAVMNRFYNVPDGSLQNQTSVPIKKDQNLTSSKKSRKSSSQKTKLQDECSSNLKSLEQNKFQANCEPLVSNLTLKNTILRDLDKSFKLRSNSVPNNTCRNKILKSPDSLLTESSVVEDQYDNSLFKTQSPFYGLKLSPDLGCEDFKKLGRERVLLRRLHLKMCNDNKISVPFAEKTPGISVQNCDLNEKKIKQYFIKNENLVGGFGCNTTLPIYSEKERASSASISQTTIDVPHLLCSKESQNVDCRALEINSKTENQSETFITKLCEMISGKEPHSKYDTKEQNLLKNLTRTKNQSKLSCKRRLNTQSKQFVEKNKSSVFKKHSSCDFKSFKANKPSKLEIYNKNSLKKQKVICTKEFENKNLHDHFHQAKAISGERELKDSDKNNKISGKNKAQALLESDECIELRHCDRRKNGGIERSIEFHDYIPQINLKHSEQNVDLIDGSGAHKKCNDDGQSSQIFVGCPTSSELKDDHQFTDAMWKLSYLSPLSLESAPESPPMCWSPKAGNFSDHSSFLDLEDIFPEREKELCKDVCSYHNLDTDRLNKLENLTCNMKKTSRKSPEYRNIKQSTPYVNLSSDIHTGENIQSSSNVDEFSLLRLKNNNLVQMTSDSKRVHSVSEAEDIPKDDYDQNRDYSMGIESFYLNNSDTSTHQVTMHDSLNLDFVTKSDSTLTKNVMDSSKKSVSKKRLFNYEGRVWTLKKMAPSRDHVQSTLSDYGLSAVPALKVFSSDPADLPVQQLNKGDQMVQLQGPITRSNKILEWAQKFTAEQRRAEGLSSSFCLIQETAKKPRLKTVLASGSSVVITPAILPPNRKTVDNWLQMRKALLNQNKQQNTMKFNSNLFYKENKKDHPYYNPTSCYDSCSPQHSNGEHHSGLDADCINLVSSKIVAINKYETLRSKKEMLLSYPLKTFFNAEQTSTPRVMKNHRAQDASFEVKDFKDDDTNLVISCMPKTSCGSLVGEGGGHITSGKEQCSFKRKKCYNISGKCVSSVNKSQILNIFEEDASLIKSQIYKSFSSNDITSLFDKNICKFFCNEDEDWSGKKCLSRSFSDGDIREPNRNQKLKDDSNAVISLSVRNSGKMFEGNFSELYNSADSRKKCEREIVQLVKNYKYDKFIHENRDVSTSENFLEHSLSPILKTPDSCSLTPQHNPESQSQENDLCGKEKLLEKQPLLSCNREVQKLQKSPHLPFPFPQSSLRRKILDNQFMNWYFPRKQISVSSQIEGPSPENTFGFKISFGNVPAIRSAHEFQYLTVMSVEVHVQTRGSLFPDPSYDSVTAVFYCMHNDVPSDWSVPKEQVGVIIVQSDKECNEEQVDKHYVSRNSGLDLEVCTLDKKLTEDNKTCVTGLTNESPVTLLEEADACSKLSGERNINSLKKHLLTKCGLPGIMVTYVKNEIALFQQFTHLVHSWDPDILVGYEVQMLSWGFLLERATHLKYNLCSLISRVPTSKGSHFSTDRDEYGADHMSEIHLEGRVILNLWRLIRKEVILNIYTFENVYYHVLHQRVPLYSRRTLSDWFSEVNYLNKWRVIEYFIIRVQGNLQLLEKLDIIGKTSELARVFGIQFYDVLSRGSQFRVESMMLRSAKPHKYVPVTPSIQQRARARAPESIPLIMEPESRFYTNPVLVLDFQSLYPSIIIAYNYCFSTCLGRLEHLGRNEPFEFGCTSLAVPPELLKLLWKDITISPNGVVFVKSSVRQGVLPQMLNDILNTRIMVKNAMKDYKNNKGLLRLLDAQQMGLKMLANTTYGYTGANYSGRMPCVEVADSIVSKARETLEQAIQLVESTSKWKARVVYGDTDSMFVHLPGKSKIEAFKIGEEIAEAVTSINPKPVKLKFEKVYFPCVLQTKKRYVGFMYENINQKDPVYDAKGIETVRRDSCPAAQKVLEKSLKILFTTYDVTAVKLYVQKQFQKLISGRASIQDCIFAKEYRGLRGYRPGARVPALEIARRLLRADPRAEPRVGERVPYVIVYGFPGLPLIQLVKQPQEVIYDPGMKINAQYYISRSIIPPLERIFSLMGVNVVTWYSEMPRTNKTVLSSEFHPHHKKGTLSQYFTTLACPVCEEETTLGLCIKCRNNAQSSVFILNDKIRKMERAVSHLEKICQSCKGSSEKKNMCISLDCPVLFRATLCQRDLGQAPYLQQLLNYLTF</sequence>
<dbReference type="InterPro" id="IPR006172">
    <property type="entry name" value="DNA-dir_DNA_pol_B"/>
</dbReference>